<gene>
    <name evidence="2" type="ORF">BDU57DRAFT_261886</name>
</gene>
<dbReference type="EMBL" id="ML979136">
    <property type="protein sequence ID" value="KAF1915078.1"/>
    <property type="molecule type" value="Genomic_DNA"/>
</dbReference>
<organism evidence="2 3">
    <name type="scientific">Ampelomyces quisqualis</name>
    <name type="common">Powdery mildew agent</name>
    <dbReference type="NCBI Taxonomy" id="50730"/>
    <lineage>
        <taxon>Eukaryota</taxon>
        <taxon>Fungi</taxon>
        <taxon>Dikarya</taxon>
        <taxon>Ascomycota</taxon>
        <taxon>Pezizomycotina</taxon>
        <taxon>Dothideomycetes</taxon>
        <taxon>Pleosporomycetidae</taxon>
        <taxon>Pleosporales</taxon>
        <taxon>Pleosporineae</taxon>
        <taxon>Phaeosphaeriaceae</taxon>
        <taxon>Ampelomyces</taxon>
    </lineage>
</organism>
<evidence type="ECO:0000313" key="3">
    <source>
        <dbReference type="Proteomes" id="UP000800096"/>
    </source>
</evidence>
<name>A0A6A5QJR7_AMPQU</name>
<reference evidence="2" key="1">
    <citation type="journal article" date="2020" name="Stud. Mycol.">
        <title>101 Dothideomycetes genomes: a test case for predicting lifestyles and emergence of pathogens.</title>
        <authorList>
            <person name="Haridas S."/>
            <person name="Albert R."/>
            <person name="Binder M."/>
            <person name="Bloem J."/>
            <person name="Labutti K."/>
            <person name="Salamov A."/>
            <person name="Andreopoulos B."/>
            <person name="Baker S."/>
            <person name="Barry K."/>
            <person name="Bills G."/>
            <person name="Bluhm B."/>
            <person name="Cannon C."/>
            <person name="Castanera R."/>
            <person name="Culley D."/>
            <person name="Daum C."/>
            <person name="Ezra D."/>
            <person name="Gonzalez J."/>
            <person name="Henrissat B."/>
            <person name="Kuo A."/>
            <person name="Liang C."/>
            <person name="Lipzen A."/>
            <person name="Lutzoni F."/>
            <person name="Magnuson J."/>
            <person name="Mondo S."/>
            <person name="Nolan M."/>
            <person name="Ohm R."/>
            <person name="Pangilinan J."/>
            <person name="Park H.-J."/>
            <person name="Ramirez L."/>
            <person name="Alfaro M."/>
            <person name="Sun H."/>
            <person name="Tritt A."/>
            <person name="Yoshinaga Y."/>
            <person name="Zwiers L.-H."/>
            <person name="Turgeon B."/>
            <person name="Goodwin S."/>
            <person name="Spatafora J."/>
            <person name="Crous P."/>
            <person name="Grigoriev I."/>
        </authorList>
    </citation>
    <scope>NUCLEOTIDE SEQUENCE</scope>
    <source>
        <strain evidence="2">HMLAC05119</strain>
    </source>
</reference>
<dbReference type="Proteomes" id="UP000800096">
    <property type="component" value="Unassembled WGS sequence"/>
</dbReference>
<dbReference type="AlphaFoldDB" id="A0A6A5QJR7"/>
<keyword evidence="3" id="KW-1185">Reference proteome</keyword>
<evidence type="ECO:0000256" key="1">
    <source>
        <dbReference type="SAM" id="MobiDB-lite"/>
    </source>
</evidence>
<feature type="region of interest" description="Disordered" evidence="1">
    <location>
        <begin position="33"/>
        <end position="52"/>
    </location>
</feature>
<sequence length="288" mass="32083">MRWPAFSDIPANGRAPSPPIRVHWAAFVDQRTDHGSMARRRRAESHPARTHRVPRCGHDLWPRTTVEHESLAASCRTCWRPRAVEQLTLHIRRAAMRWQPAVARLRPHQQQRGTVLQRWQASTNGDGAAWVSSRAGSASVCTGNGRKRLHASGCGLAETTSTSDTTVCCTLTQELHRHVHGPGGRCTRRMGECCRRRRSPATSLFCAPHRAGVVEHPSSRTSTGRWPLEVDDCALTSPLLSLHRLLDVASQLSQNLARRSAAVAMPCPRLHNTVSQPHDTRSARRLIH</sequence>
<feature type="compositionally biased region" description="Basic residues" evidence="1">
    <location>
        <begin position="37"/>
        <end position="52"/>
    </location>
</feature>
<accession>A0A6A5QJR7</accession>
<protein>
    <submittedName>
        <fullName evidence="2">Uncharacterized protein</fullName>
    </submittedName>
</protein>
<proteinExistence type="predicted"/>
<evidence type="ECO:0000313" key="2">
    <source>
        <dbReference type="EMBL" id="KAF1915078.1"/>
    </source>
</evidence>